<dbReference type="Proteomes" id="UP000221168">
    <property type="component" value="Unassembled WGS sequence"/>
</dbReference>
<accession>A0A2G1QM59</accession>
<sequence>MTQKFVDAAEVAGTRITKDGYLVGHARTARTGIQTYAGWELGKPELERVNVYRPERSVFAKDSLASFAGKPITDNHPDEIVNAENWSDYARGQIGEEVARDGEAVRISLALMDKGLIDKVQAGKRELSVGYRAELEWVDGVAPDGTPFQAIQKNIFVDHVAVVDRGRAGPDFRIGDGAGDGGRDRTNWGATPFCHADQKGADMSDNLRTVMVDGLKVKTTDEGAAAIEKLTKALADAETAKADAIAAKDREIASKDGELAKKDAEIDALKGKVLDDEAIDKRVADRAALIDTARKVAKDVKTDGLTDAEIRRVAVAAVKGEGAIKDKADAYVDAMFDILAEEGSKDTVRDALKGNGFEAPADAIAARDAALEKRINDLKTAWKGE</sequence>
<name>A0A2G1QM59_9HYPH</name>
<keyword evidence="2" id="KW-1185">Reference proteome</keyword>
<organism evidence="1 2">
    <name type="scientific">Zhengella mangrovi</name>
    <dbReference type="NCBI Taxonomy" id="1982044"/>
    <lineage>
        <taxon>Bacteria</taxon>
        <taxon>Pseudomonadati</taxon>
        <taxon>Pseudomonadota</taxon>
        <taxon>Alphaproteobacteria</taxon>
        <taxon>Hyphomicrobiales</taxon>
        <taxon>Notoacmeibacteraceae</taxon>
        <taxon>Zhengella</taxon>
    </lineage>
</organism>
<evidence type="ECO:0000313" key="1">
    <source>
        <dbReference type="EMBL" id="PHP66541.1"/>
    </source>
</evidence>
<dbReference type="AlphaFoldDB" id="A0A2G1QM59"/>
<proteinExistence type="predicted"/>
<dbReference type="OrthoDB" id="7549700at2"/>
<evidence type="ECO:0008006" key="3">
    <source>
        <dbReference type="Google" id="ProtNLM"/>
    </source>
</evidence>
<dbReference type="Pfam" id="PF09979">
    <property type="entry name" value="DUF2213"/>
    <property type="match status" value="1"/>
</dbReference>
<dbReference type="EMBL" id="PDVP01000007">
    <property type="protein sequence ID" value="PHP66541.1"/>
    <property type="molecule type" value="Genomic_DNA"/>
</dbReference>
<protein>
    <recommendedName>
        <fullName evidence="3">DUF2213 domain-containing protein</fullName>
    </recommendedName>
</protein>
<dbReference type="RefSeq" id="WP_099306727.1">
    <property type="nucleotide sequence ID" value="NZ_PDVP01000007.1"/>
</dbReference>
<reference evidence="1 2" key="1">
    <citation type="submission" date="2017-10" db="EMBL/GenBank/DDBJ databases">
        <title>Sedimentibacterium mangrovi gen. nov., sp. nov., a novel member of family Phyllobacteriacea isolated from mangrove sediment.</title>
        <authorList>
            <person name="Liao H."/>
            <person name="Tian Y."/>
        </authorList>
    </citation>
    <scope>NUCLEOTIDE SEQUENCE [LARGE SCALE GENOMIC DNA]</scope>
    <source>
        <strain evidence="1 2">X9-2-2</strain>
    </source>
</reference>
<evidence type="ECO:0000313" key="2">
    <source>
        <dbReference type="Proteomes" id="UP000221168"/>
    </source>
</evidence>
<dbReference type="PIRSF" id="PIRSF029215">
    <property type="entry name" value="UCP029215"/>
    <property type="match status" value="1"/>
</dbReference>
<dbReference type="InterPro" id="IPR016913">
    <property type="entry name" value="UCP029215"/>
</dbReference>
<gene>
    <name evidence="1" type="ORF">CSC94_12690</name>
</gene>
<comment type="caution">
    <text evidence="1">The sequence shown here is derived from an EMBL/GenBank/DDBJ whole genome shotgun (WGS) entry which is preliminary data.</text>
</comment>